<name>A0ABP8M2C8_9BACT</name>
<dbReference type="RefSeq" id="WP_345162425.1">
    <property type="nucleotide sequence ID" value="NZ_BAABHC010000031.1"/>
</dbReference>
<keyword evidence="3" id="KW-1185">Reference proteome</keyword>
<accession>A0ABP8M2C8</accession>
<dbReference type="EMBL" id="BAABHC010000031">
    <property type="protein sequence ID" value="GAA4443192.1"/>
    <property type="molecule type" value="Genomic_DNA"/>
</dbReference>
<protein>
    <submittedName>
        <fullName evidence="2">Uncharacterized protein</fullName>
    </submittedName>
</protein>
<sequence length="305" mass="33024">MATWLKLDQNPATQKICTSSDRALYQLHNNGRIWRYTGTPITGWELIDQNPATVDIVGAAANTIYQRHRDGKIWRTGEVGHLNYSLVITSVRCVDETEHEGVWPFEGEGVANEAMRLKVVTTSQKTGQPVEQQTTPPQGLSDLGSNYQDGTVVPMELVVANVELAANDSLPMSISAGFFLIEEDWLGDLSGIEEAIREYAKATREVHGTLSAIISQIPGTGWQKGSKIGAVASVLEPAIANAVLAAANDVFPLSDVSIVVPDRNAPFGSGAESSVLHFVGHGGEYEISYLWRVIETVPPSPCEII</sequence>
<organism evidence="2 3">
    <name type="scientific">Pontibacter saemangeumensis</name>
    <dbReference type="NCBI Taxonomy" id="1084525"/>
    <lineage>
        <taxon>Bacteria</taxon>
        <taxon>Pseudomonadati</taxon>
        <taxon>Bacteroidota</taxon>
        <taxon>Cytophagia</taxon>
        <taxon>Cytophagales</taxon>
        <taxon>Hymenobacteraceae</taxon>
        <taxon>Pontibacter</taxon>
    </lineage>
</organism>
<comment type="caution">
    <text evidence="2">The sequence shown here is derived from an EMBL/GenBank/DDBJ whole genome shotgun (WGS) entry which is preliminary data.</text>
</comment>
<proteinExistence type="predicted"/>
<feature type="region of interest" description="Disordered" evidence="1">
    <location>
        <begin position="122"/>
        <end position="143"/>
    </location>
</feature>
<gene>
    <name evidence="2" type="ORF">GCM10023188_43760</name>
</gene>
<evidence type="ECO:0000256" key="1">
    <source>
        <dbReference type="SAM" id="MobiDB-lite"/>
    </source>
</evidence>
<dbReference type="Proteomes" id="UP001500552">
    <property type="component" value="Unassembled WGS sequence"/>
</dbReference>
<evidence type="ECO:0000313" key="2">
    <source>
        <dbReference type="EMBL" id="GAA4443192.1"/>
    </source>
</evidence>
<evidence type="ECO:0000313" key="3">
    <source>
        <dbReference type="Proteomes" id="UP001500552"/>
    </source>
</evidence>
<reference evidence="3" key="1">
    <citation type="journal article" date="2019" name="Int. J. Syst. Evol. Microbiol.">
        <title>The Global Catalogue of Microorganisms (GCM) 10K type strain sequencing project: providing services to taxonomists for standard genome sequencing and annotation.</title>
        <authorList>
            <consortium name="The Broad Institute Genomics Platform"/>
            <consortium name="The Broad Institute Genome Sequencing Center for Infectious Disease"/>
            <person name="Wu L."/>
            <person name="Ma J."/>
        </authorList>
    </citation>
    <scope>NUCLEOTIDE SEQUENCE [LARGE SCALE GENOMIC DNA]</scope>
    <source>
        <strain evidence="3">JCM 17926</strain>
    </source>
</reference>